<organism evidence="2 3">
    <name type="scientific">Treponema primitia (strain ATCC BAA-887 / DSM 12427 / ZAS-2)</name>
    <dbReference type="NCBI Taxonomy" id="545694"/>
    <lineage>
        <taxon>Bacteria</taxon>
        <taxon>Pseudomonadati</taxon>
        <taxon>Spirochaetota</taxon>
        <taxon>Spirochaetia</taxon>
        <taxon>Spirochaetales</taxon>
        <taxon>Treponemataceae</taxon>
        <taxon>Treponema</taxon>
    </lineage>
</organism>
<name>F5YL11_TREPZ</name>
<keyword evidence="3" id="KW-1185">Reference proteome</keyword>
<accession>F5YL11</accession>
<evidence type="ECO:0000313" key="3">
    <source>
        <dbReference type="Proteomes" id="UP000009223"/>
    </source>
</evidence>
<feature type="chain" id="PRO_5003331959" description="Major outer membrane protein" evidence="1">
    <location>
        <begin position="20"/>
        <end position="398"/>
    </location>
</feature>
<reference evidence="2 3" key="2">
    <citation type="journal article" date="2011" name="ISME J.">
        <title>RNA-seq reveals cooperative metabolic interactions between two termite-gut spirochete species in co-culture.</title>
        <authorList>
            <person name="Rosenthal A.Z."/>
            <person name="Matson E.G."/>
            <person name="Eldar A."/>
            <person name="Leadbetter J.R."/>
        </authorList>
    </citation>
    <scope>NUCLEOTIDE SEQUENCE [LARGE SCALE GENOMIC DNA]</scope>
    <source>
        <strain evidence="3">ATCC BAA-887 / DSM 12427 / ZAS-2</strain>
    </source>
</reference>
<gene>
    <name evidence="2" type="ordered locus">TREPR_3201</name>
</gene>
<dbReference type="Proteomes" id="UP000009223">
    <property type="component" value="Chromosome"/>
</dbReference>
<reference evidence="3" key="1">
    <citation type="submission" date="2009-12" db="EMBL/GenBank/DDBJ databases">
        <title>Complete sequence of Treponema primitia strain ZAS-2.</title>
        <authorList>
            <person name="Tetu S.G."/>
            <person name="Matson E."/>
            <person name="Ren Q."/>
            <person name="Seshadri R."/>
            <person name="Elbourne L."/>
            <person name="Hassan K.A."/>
            <person name="Durkin A."/>
            <person name="Radune D."/>
            <person name="Mohamoud Y."/>
            <person name="Shay R."/>
            <person name="Jin S."/>
            <person name="Zhang X."/>
            <person name="Lucey K."/>
            <person name="Ballor N.R."/>
            <person name="Ottesen E."/>
            <person name="Rosenthal R."/>
            <person name="Allen A."/>
            <person name="Leadbetter J.R."/>
            <person name="Paulsen I.T."/>
        </authorList>
    </citation>
    <scope>NUCLEOTIDE SEQUENCE [LARGE SCALE GENOMIC DNA]</scope>
    <source>
        <strain evidence="3">ATCC BAA-887 / DSM 12427 / ZAS-2</strain>
    </source>
</reference>
<proteinExistence type="predicted"/>
<dbReference type="KEGG" id="tpi:TREPR_3201"/>
<evidence type="ECO:0008006" key="4">
    <source>
        <dbReference type="Google" id="ProtNLM"/>
    </source>
</evidence>
<dbReference type="eggNOG" id="ENOG5032AU2">
    <property type="taxonomic scope" value="Bacteria"/>
</dbReference>
<evidence type="ECO:0000256" key="1">
    <source>
        <dbReference type="SAM" id="SignalP"/>
    </source>
</evidence>
<evidence type="ECO:0000313" key="2">
    <source>
        <dbReference type="EMBL" id="AEF85445.1"/>
    </source>
</evidence>
<dbReference type="STRING" id="545694.TREPR_3201"/>
<dbReference type="HOGENOM" id="CLU_662117_0_0_12"/>
<protein>
    <recommendedName>
        <fullName evidence="4">Major outer membrane protein</fullName>
    </recommendedName>
</protein>
<dbReference type="RefSeq" id="WP_015707064.1">
    <property type="nucleotide sequence ID" value="NC_015578.1"/>
</dbReference>
<feature type="signal peptide" evidence="1">
    <location>
        <begin position="1"/>
        <end position="19"/>
    </location>
</feature>
<dbReference type="EMBL" id="CP001843">
    <property type="protein sequence ID" value="AEF85445.1"/>
    <property type="molecule type" value="Genomic_DNA"/>
</dbReference>
<dbReference type="OrthoDB" id="9830245at2"/>
<sequence>MKKTLVVLLILAVAGSLFAQELKLSGDVSTGFESSWTEYSSSKALEGTNKKKVTDENARFYSYAADNDSAALRARLTGVYTNGNVSAYFRLRTKEAAGSETTPELAYFYAKAKAFNILELSAGNINNTAWNTGGENDADVGEGVGVLAQLIPISGLNVGAGIYMPKAAYRDQLAYSNFTYGIAYTAPKLVKVALSGRTAGQEFDRLDAGVSVLAINNLGFIVEALSHNINAETPAWQIDQVISYNIGKLDFGITVCEFLGNYADPDIDYFTPLGFDEPYVNTLYDGLADDGDYKLGYKFNPWVSYNLGIVVPKLSVVLGGGGINKETGRVPGDVNFFTYSINPSVLLQVAPTASVEFGFDYTNANYEYAWKSIGTTTIEHPDVTVGKTSFTVDFRYTF</sequence>
<dbReference type="AlphaFoldDB" id="F5YL11"/>
<keyword evidence="1" id="KW-0732">Signal</keyword>